<keyword evidence="5 10" id="KW-1133">Transmembrane helix</keyword>
<keyword evidence="3 10" id="KW-0812">Transmembrane</keyword>
<dbReference type="AlphaFoldDB" id="A0A7C1NQ35"/>
<keyword evidence="6" id="KW-0560">Oxidoreductase</keyword>
<evidence type="ECO:0000256" key="8">
    <source>
        <dbReference type="ARBA" id="ARBA00023157"/>
    </source>
</evidence>
<feature type="transmembrane region" description="Helical" evidence="10">
    <location>
        <begin position="16"/>
        <end position="34"/>
    </location>
</feature>
<evidence type="ECO:0000256" key="7">
    <source>
        <dbReference type="ARBA" id="ARBA00023136"/>
    </source>
</evidence>
<dbReference type="Pfam" id="PF07884">
    <property type="entry name" value="VKOR"/>
    <property type="match status" value="1"/>
</dbReference>
<evidence type="ECO:0000256" key="6">
    <source>
        <dbReference type="ARBA" id="ARBA00023002"/>
    </source>
</evidence>
<feature type="non-terminal residue" evidence="12">
    <location>
        <position position="89"/>
    </location>
</feature>
<name>A0A7C1NQ35_UNCKA</name>
<dbReference type="EMBL" id="DRHH01000015">
    <property type="protein sequence ID" value="HEB13869.1"/>
    <property type="molecule type" value="Genomic_DNA"/>
</dbReference>
<dbReference type="PANTHER" id="PTHR34573:SF1">
    <property type="entry name" value="VITAMIN K EPOXIDE REDUCTASE DOMAIN-CONTAINING PROTEIN"/>
    <property type="match status" value="1"/>
</dbReference>
<keyword evidence="9" id="KW-0676">Redox-active center</keyword>
<protein>
    <submittedName>
        <fullName evidence="12">Vitamin K epoxide reductase family protein</fullName>
    </submittedName>
</protein>
<keyword evidence="4" id="KW-0874">Quinone</keyword>
<reference evidence="12" key="1">
    <citation type="journal article" date="2020" name="mSystems">
        <title>Genome- and Community-Level Interaction Insights into Carbon Utilization and Element Cycling Functions of Hydrothermarchaeota in Hydrothermal Sediment.</title>
        <authorList>
            <person name="Zhou Z."/>
            <person name="Liu Y."/>
            <person name="Xu W."/>
            <person name="Pan J."/>
            <person name="Luo Z.H."/>
            <person name="Li M."/>
        </authorList>
    </citation>
    <scope>NUCLEOTIDE SEQUENCE [LARGE SCALE GENOMIC DNA]</scope>
    <source>
        <strain evidence="12">HyVt-365</strain>
    </source>
</reference>
<evidence type="ECO:0000256" key="2">
    <source>
        <dbReference type="ARBA" id="ARBA00006214"/>
    </source>
</evidence>
<dbReference type="SMART" id="SM00756">
    <property type="entry name" value="VKc"/>
    <property type="match status" value="1"/>
</dbReference>
<evidence type="ECO:0000313" key="12">
    <source>
        <dbReference type="EMBL" id="HEB13869.1"/>
    </source>
</evidence>
<evidence type="ECO:0000256" key="4">
    <source>
        <dbReference type="ARBA" id="ARBA00022719"/>
    </source>
</evidence>
<evidence type="ECO:0000256" key="5">
    <source>
        <dbReference type="ARBA" id="ARBA00022989"/>
    </source>
</evidence>
<evidence type="ECO:0000259" key="11">
    <source>
        <dbReference type="SMART" id="SM00756"/>
    </source>
</evidence>
<dbReference type="Gene3D" id="1.20.1440.130">
    <property type="entry name" value="VKOR domain"/>
    <property type="match status" value="1"/>
</dbReference>
<comment type="similarity">
    <text evidence="2">Belongs to the VKOR family.</text>
</comment>
<dbReference type="GO" id="GO:0016020">
    <property type="term" value="C:membrane"/>
    <property type="evidence" value="ECO:0007669"/>
    <property type="project" value="UniProtKB-SubCell"/>
</dbReference>
<evidence type="ECO:0000256" key="10">
    <source>
        <dbReference type="SAM" id="Phobius"/>
    </source>
</evidence>
<dbReference type="Proteomes" id="UP000885744">
    <property type="component" value="Unassembled WGS sequence"/>
</dbReference>
<dbReference type="InterPro" id="IPR012932">
    <property type="entry name" value="VKOR"/>
</dbReference>
<proteinExistence type="inferred from homology"/>
<comment type="caution">
    <text evidence="12">The sequence shown here is derived from an EMBL/GenBank/DDBJ whole genome shotgun (WGS) entry which is preliminary data.</text>
</comment>
<sequence>MIANFKQKTKRSKTDILIVAFSILGMVVMAYLAYLKFTEGASSFCDLSEGLSCSAVNQSIYSEIFGIPVAILGFSYFALVLGLVLSGAA</sequence>
<gene>
    <name evidence="12" type="ORF">ENI09_00450</name>
</gene>
<dbReference type="GO" id="GO:0016491">
    <property type="term" value="F:oxidoreductase activity"/>
    <property type="evidence" value="ECO:0007669"/>
    <property type="project" value="UniProtKB-KW"/>
</dbReference>
<dbReference type="InterPro" id="IPR038354">
    <property type="entry name" value="VKOR_sf"/>
</dbReference>
<organism evidence="12">
    <name type="scientific">candidate division WWE3 bacterium</name>
    <dbReference type="NCBI Taxonomy" id="2053526"/>
    <lineage>
        <taxon>Bacteria</taxon>
        <taxon>Katanobacteria</taxon>
    </lineage>
</organism>
<feature type="transmembrane region" description="Helical" evidence="10">
    <location>
        <begin position="64"/>
        <end position="85"/>
    </location>
</feature>
<evidence type="ECO:0000256" key="1">
    <source>
        <dbReference type="ARBA" id="ARBA00004141"/>
    </source>
</evidence>
<feature type="domain" description="Vitamin K epoxide reductase" evidence="11">
    <location>
        <begin position="11"/>
        <end position="89"/>
    </location>
</feature>
<keyword evidence="8" id="KW-1015">Disulfide bond</keyword>
<dbReference type="PANTHER" id="PTHR34573">
    <property type="entry name" value="VKC DOMAIN-CONTAINING PROTEIN"/>
    <property type="match status" value="1"/>
</dbReference>
<comment type="subcellular location">
    <subcellularLocation>
        <location evidence="1">Membrane</location>
        <topology evidence="1">Multi-pass membrane protein</topology>
    </subcellularLocation>
</comment>
<keyword evidence="7 10" id="KW-0472">Membrane</keyword>
<accession>A0A7C1NQ35</accession>
<evidence type="ECO:0000256" key="9">
    <source>
        <dbReference type="ARBA" id="ARBA00023284"/>
    </source>
</evidence>
<evidence type="ECO:0000256" key="3">
    <source>
        <dbReference type="ARBA" id="ARBA00022692"/>
    </source>
</evidence>
<dbReference type="GO" id="GO:0048038">
    <property type="term" value="F:quinone binding"/>
    <property type="evidence" value="ECO:0007669"/>
    <property type="project" value="UniProtKB-KW"/>
</dbReference>